<evidence type="ECO:0000256" key="2">
    <source>
        <dbReference type="SAM" id="MobiDB-lite"/>
    </source>
</evidence>
<accession>A0A7S1IU44</accession>
<gene>
    <name evidence="3" type="ORF">EGYM00392_LOCUS34250</name>
</gene>
<reference evidence="3" key="1">
    <citation type="submission" date="2021-01" db="EMBL/GenBank/DDBJ databases">
        <authorList>
            <person name="Corre E."/>
            <person name="Pelletier E."/>
            <person name="Niang G."/>
            <person name="Scheremetjew M."/>
            <person name="Finn R."/>
            <person name="Kale V."/>
            <person name="Holt S."/>
            <person name="Cochrane G."/>
            <person name="Meng A."/>
            <person name="Brown T."/>
            <person name="Cohen L."/>
        </authorList>
    </citation>
    <scope>NUCLEOTIDE SEQUENCE</scope>
    <source>
        <strain evidence="3">NIES-381</strain>
    </source>
</reference>
<organism evidence="3">
    <name type="scientific">Eutreptiella gymnastica</name>
    <dbReference type="NCBI Taxonomy" id="73025"/>
    <lineage>
        <taxon>Eukaryota</taxon>
        <taxon>Discoba</taxon>
        <taxon>Euglenozoa</taxon>
        <taxon>Euglenida</taxon>
        <taxon>Spirocuta</taxon>
        <taxon>Euglenophyceae</taxon>
        <taxon>Eutreptiales</taxon>
        <taxon>Eutreptiaceae</taxon>
        <taxon>Eutreptiella</taxon>
    </lineage>
</organism>
<name>A0A7S1IU44_9EUGL</name>
<feature type="coiled-coil region" evidence="1">
    <location>
        <begin position="129"/>
        <end position="170"/>
    </location>
</feature>
<feature type="region of interest" description="Disordered" evidence="2">
    <location>
        <begin position="60"/>
        <end position="79"/>
    </location>
</feature>
<evidence type="ECO:0000256" key="1">
    <source>
        <dbReference type="SAM" id="Coils"/>
    </source>
</evidence>
<dbReference type="AlphaFoldDB" id="A0A7S1IU44"/>
<protein>
    <submittedName>
        <fullName evidence="3">Uncharacterized protein</fullName>
    </submittedName>
</protein>
<sequence length="263" mass="30821">MEQLSGSRLEMQMEVESLRQQLVMANESKDRLEKQHQKAQATFEESLGCLRQEVEELRTRLKSSRSQKTDLTRQMDAQRAKSDELQLQLKSCHSEKTELVQQMDALRAKSESTAVQLQLEARGLRQQLVTTVNDTREQLEKQHQRAQATLEEELSQLQQAVREQKAKELKELALREQMLVQQSQILQYLQSERDLSRRQQVVMQVEEEESTARLSVLSQGWQGLMDLQVALVQQWLRQVSTKEEEDFFDRVSNLWDEISDKHI</sequence>
<evidence type="ECO:0000313" key="3">
    <source>
        <dbReference type="EMBL" id="CAD9023128.1"/>
    </source>
</evidence>
<keyword evidence="1" id="KW-0175">Coiled coil</keyword>
<feature type="compositionally biased region" description="Basic and acidic residues" evidence="2">
    <location>
        <begin position="67"/>
        <end position="79"/>
    </location>
</feature>
<dbReference type="EMBL" id="HBGA01091459">
    <property type="protein sequence ID" value="CAD9023128.1"/>
    <property type="molecule type" value="Transcribed_RNA"/>
</dbReference>
<proteinExistence type="predicted"/>